<gene>
    <name evidence="3" type="ORF">GCM10023153_22260</name>
</gene>
<protein>
    <submittedName>
        <fullName evidence="3">Carbon-nitrogen family hydrolase</fullName>
    </submittedName>
</protein>
<proteinExistence type="inferred from homology"/>
<name>A0ABP8JZ63_9MICO</name>
<dbReference type="GO" id="GO:0016787">
    <property type="term" value="F:hydrolase activity"/>
    <property type="evidence" value="ECO:0007669"/>
    <property type="project" value="UniProtKB-KW"/>
</dbReference>
<evidence type="ECO:0000313" key="4">
    <source>
        <dbReference type="Proteomes" id="UP001500390"/>
    </source>
</evidence>
<evidence type="ECO:0000259" key="2">
    <source>
        <dbReference type="PROSITE" id="PS50263"/>
    </source>
</evidence>
<dbReference type="RefSeq" id="WP_159902570.1">
    <property type="nucleotide sequence ID" value="NZ_BAABFX010000028.1"/>
</dbReference>
<evidence type="ECO:0000313" key="3">
    <source>
        <dbReference type="EMBL" id="GAA4397866.1"/>
    </source>
</evidence>
<dbReference type="PROSITE" id="PS01227">
    <property type="entry name" value="UPF0012"/>
    <property type="match status" value="1"/>
</dbReference>
<dbReference type="InterPro" id="IPR036526">
    <property type="entry name" value="C-N_Hydrolase_sf"/>
</dbReference>
<dbReference type="SUPFAM" id="SSF56317">
    <property type="entry name" value="Carbon-nitrogen hydrolase"/>
    <property type="match status" value="1"/>
</dbReference>
<feature type="domain" description="CN hydrolase" evidence="2">
    <location>
        <begin position="1"/>
        <end position="261"/>
    </location>
</feature>
<comment type="similarity">
    <text evidence="1">Belongs to the carbon-nitrogen hydrolase superfamily. NIT1/NIT2 family.</text>
</comment>
<dbReference type="PROSITE" id="PS50263">
    <property type="entry name" value="CN_HYDROLASE"/>
    <property type="match status" value="1"/>
</dbReference>
<dbReference type="Pfam" id="PF00795">
    <property type="entry name" value="CN_hydrolase"/>
    <property type="match status" value="1"/>
</dbReference>
<dbReference type="PANTHER" id="PTHR23088:SF27">
    <property type="entry name" value="DEAMINATED GLUTATHIONE AMIDASE"/>
    <property type="match status" value="1"/>
</dbReference>
<dbReference type="PANTHER" id="PTHR23088">
    <property type="entry name" value="NITRILASE-RELATED"/>
    <property type="match status" value="1"/>
</dbReference>
<dbReference type="Gene3D" id="3.60.110.10">
    <property type="entry name" value="Carbon-nitrogen hydrolase"/>
    <property type="match status" value="1"/>
</dbReference>
<dbReference type="EMBL" id="BAABFX010000028">
    <property type="protein sequence ID" value="GAA4397866.1"/>
    <property type="molecule type" value="Genomic_DNA"/>
</dbReference>
<accession>A0ABP8JZ63</accession>
<organism evidence="3 4">
    <name type="scientific">Ornithinibacter aureus</name>
    <dbReference type="NCBI Taxonomy" id="622664"/>
    <lineage>
        <taxon>Bacteria</taxon>
        <taxon>Bacillati</taxon>
        <taxon>Actinomycetota</taxon>
        <taxon>Actinomycetes</taxon>
        <taxon>Micrococcales</taxon>
        <taxon>Intrasporangiaceae</taxon>
        <taxon>Ornithinibacter</taxon>
    </lineage>
</organism>
<sequence>MRIAVIQLAYGDEESFEERVDRVAGLVAAQAGHDLVVLPELWGATGFDYSRWDDDAQRLDGPWARAMADAARAAEVVLHAGSFVERLPQAGVDGNDLANTSLLFGADGEVLATYRKIHRFGFGSGEPKLMEAGEDVVVTGIPLRDGGSVTAGLSTCYDLRFPELYRRQVAAGAELFVIPAAWPAARVAHWTLLGRARAVENQAVVVQCNTAGSHGGYEMGGHSQVVSATGAVLAEAVGGGRGSGGDGRPAVECVLSVDVDLAATTEYREAFPVLGDRRL</sequence>
<dbReference type="Proteomes" id="UP001500390">
    <property type="component" value="Unassembled WGS sequence"/>
</dbReference>
<evidence type="ECO:0000256" key="1">
    <source>
        <dbReference type="ARBA" id="ARBA00010613"/>
    </source>
</evidence>
<keyword evidence="4" id="KW-1185">Reference proteome</keyword>
<dbReference type="InterPro" id="IPR003010">
    <property type="entry name" value="C-N_Hydrolase"/>
</dbReference>
<comment type="caution">
    <text evidence="3">The sequence shown here is derived from an EMBL/GenBank/DDBJ whole genome shotgun (WGS) entry which is preliminary data.</text>
</comment>
<dbReference type="InterPro" id="IPR001110">
    <property type="entry name" value="UPF0012_CS"/>
</dbReference>
<keyword evidence="3" id="KW-0378">Hydrolase</keyword>
<reference evidence="4" key="1">
    <citation type="journal article" date="2019" name="Int. J. Syst. Evol. Microbiol.">
        <title>The Global Catalogue of Microorganisms (GCM) 10K type strain sequencing project: providing services to taxonomists for standard genome sequencing and annotation.</title>
        <authorList>
            <consortium name="The Broad Institute Genomics Platform"/>
            <consortium name="The Broad Institute Genome Sequencing Center for Infectious Disease"/>
            <person name="Wu L."/>
            <person name="Ma J."/>
        </authorList>
    </citation>
    <scope>NUCLEOTIDE SEQUENCE [LARGE SCALE GENOMIC DNA]</scope>
    <source>
        <strain evidence="4">JCM 17738</strain>
    </source>
</reference>